<keyword evidence="2" id="KW-0472">Membrane</keyword>
<feature type="compositionally biased region" description="Polar residues" evidence="1">
    <location>
        <begin position="195"/>
        <end position="231"/>
    </location>
</feature>
<reference evidence="3" key="1">
    <citation type="journal article" date="2020" name="Stud. Mycol.">
        <title>101 Dothideomycetes genomes: a test case for predicting lifestyles and emergence of pathogens.</title>
        <authorList>
            <person name="Haridas S."/>
            <person name="Albert R."/>
            <person name="Binder M."/>
            <person name="Bloem J."/>
            <person name="Labutti K."/>
            <person name="Salamov A."/>
            <person name="Andreopoulos B."/>
            <person name="Baker S."/>
            <person name="Barry K."/>
            <person name="Bills G."/>
            <person name="Bluhm B."/>
            <person name="Cannon C."/>
            <person name="Castanera R."/>
            <person name="Culley D."/>
            <person name="Daum C."/>
            <person name="Ezra D."/>
            <person name="Gonzalez J."/>
            <person name="Henrissat B."/>
            <person name="Kuo A."/>
            <person name="Liang C."/>
            <person name="Lipzen A."/>
            <person name="Lutzoni F."/>
            <person name="Magnuson J."/>
            <person name="Mondo S."/>
            <person name="Nolan M."/>
            <person name="Ohm R."/>
            <person name="Pangilinan J."/>
            <person name="Park H.-J."/>
            <person name="Ramirez L."/>
            <person name="Alfaro M."/>
            <person name="Sun H."/>
            <person name="Tritt A."/>
            <person name="Yoshinaga Y."/>
            <person name="Zwiers L.-H."/>
            <person name="Turgeon B."/>
            <person name="Goodwin S."/>
            <person name="Spatafora J."/>
            <person name="Crous P."/>
            <person name="Grigoriev I."/>
        </authorList>
    </citation>
    <scope>NUCLEOTIDE SEQUENCE</scope>
    <source>
        <strain evidence="3">CBS 121410</strain>
    </source>
</reference>
<feature type="transmembrane region" description="Helical" evidence="2">
    <location>
        <begin position="271"/>
        <end position="293"/>
    </location>
</feature>
<dbReference type="EMBL" id="ML978713">
    <property type="protein sequence ID" value="KAF2090356.1"/>
    <property type="molecule type" value="Genomic_DNA"/>
</dbReference>
<keyword evidence="4" id="KW-1185">Reference proteome</keyword>
<name>A0A9P4LX93_9PEZI</name>
<keyword evidence="2" id="KW-0812">Transmembrane</keyword>
<evidence type="ECO:0000313" key="3">
    <source>
        <dbReference type="EMBL" id="KAF2090356.1"/>
    </source>
</evidence>
<feature type="region of interest" description="Disordered" evidence="1">
    <location>
        <begin position="176"/>
        <end position="231"/>
    </location>
</feature>
<keyword evidence="2" id="KW-1133">Transmembrane helix</keyword>
<proteinExistence type="predicted"/>
<organism evidence="3 4">
    <name type="scientific">Saccharata proteae CBS 121410</name>
    <dbReference type="NCBI Taxonomy" id="1314787"/>
    <lineage>
        <taxon>Eukaryota</taxon>
        <taxon>Fungi</taxon>
        <taxon>Dikarya</taxon>
        <taxon>Ascomycota</taxon>
        <taxon>Pezizomycotina</taxon>
        <taxon>Dothideomycetes</taxon>
        <taxon>Dothideomycetes incertae sedis</taxon>
        <taxon>Botryosphaeriales</taxon>
        <taxon>Saccharataceae</taxon>
        <taxon>Saccharata</taxon>
    </lineage>
</organism>
<gene>
    <name evidence="3" type="ORF">K490DRAFT_63235</name>
</gene>
<dbReference type="Proteomes" id="UP000799776">
    <property type="component" value="Unassembled WGS sequence"/>
</dbReference>
<evidence type="ECO:0000313" key="4">
    <source>
        <dbReference type="Proteomes" id="UP000799776"/>
    </source>
</evidence>
<evidence type="ECO:0000256" key="2">
    <source>
        <dbReference type="SAM" id="Phobius"/>
    </source>
</evidence>
<evidence type="ECO:0000256" key="1">
    <source>
        <dbReference type="SAM" id="MobiDB-lite"/>
    </source>
</evidence>
<protein>
    <submittedName>
        <fullName evidence="3">Uncharacterized protein</fullName>
    </submittedName>
</protein>
<comment type="caution">
    <text evidence="3">The sequence shown here is derived from an EMBL/GenBank/DDBJ whole genome shotgun (WGS) entry which is preliminary data.</text>
</comment>
<sequence>MLKHAGINKLASEWEWITFVMLDREHQQTFISEYRSDGKTFDFASMSDDTLYAHRWELFTLSGLVGTPRLAEAFALLKRYQINWADDRDIGMRDVAVFAHMSEENQEIFAARFAERRVRGCRVPFLDLSLYRCALGPVIAAAERSGQASEASGSEYGTAVIMNVSSVPPRVYHIDRSRSSETRRYIPAPRPSLASAHSNNRPRTANTTLANEPSVTSYRSQSQSVQPPTFTEKTSVLTTITARQTPVPRTTSRRFGLSTDIDFKKHCKSRIALALVVTMVLLVILVFAAFGVVSLSSR</sequence>
<accession>A0A9P4LX93</accession>
<dbReference type="AlphaFoldDB" id="A0A9P4LX93"/>